<protein>
    <submittedName>
        <fullName evidence="1">Uncharacterized protein</fullName>
    </submittedName>
</protein>
<gene>
    <name evidence="1" type="ORF">L6452_18523</name>
</gene>
<sequence>MLMMVVSSKGFKLKGRSKGLEVIEDGGEGIDGFPLGVGGPKAVVSLVDGGDWAVCGGVWERKTRSRVRMAMVVAGDGDGRICS</sequence>
<reference evidence="2" key="1">
    <citation type="journal article" date="2022" name="Mol. Ecol. Resour.">
        <title>The genomes of chicory, endive, great burdock and yacon provide insights into Asteraceae palaeo-polyploidization history and plant inulin production.</title>
        <authorList>
            <person name="Fan W."/>
            <person name="Wang S."/>
            <person name="Wang H."/>
            <person name="Wang A."/>
            <person name="Jiang F."/>
            <person name="Liu H."/>
            <person name="Zhao H."/>
            <person name="Xu D."/>
            <person name="Zhang Y."/>
        </authorList>
    </citation>
    <scope>NUCLEOTIDE SEQUENCE [LARGE SCALE GENOMIC DNA]</scope>
    <source>
        <strain evidence="2">cv. Niubang</strain>
    </source>
</reference>
<evidence type="ECO:0000313" key="1">
    <source>
        <dbReference type="EMBL" id="KAI3729852.1"/>
    </source>
</evidence>
<keyword evidence="2" id="KW-1185">Reference proteome</keyword>
<dbReference type="Proteomes" id="UP001055879">
    <property type="component" value="Linkage Group LG05"/>
</dbReference>
<organism evidence="1 2">
    <name type="scientific">Arctium lappa</name>
    <name type="common">Greater burdock</name>
    <name type="synonym">Lappa major</name>
    <dbReference type="NCBI Taxonomy" id="4217"/>
    <lineage>
        <taxon>Eukaryota</taxon>
        <taxon>Viridiplantae</taxon>
        <taxon>Streptophyta</taxon>
        <taxon>Embryophyta</taxon>
        <taxon>Tracheophyta</taxon>
        <taxon>Spermatophyta</taxon>
        <taxon>Magnoliopsida</taxon>
        <taxon>eudicotyledons</taxon>
        <taxon>Gunneridae</taxon>
        <taxon>Pentapetalae</taxon>
        <taxon>asterids</taxon>
        <taxon>campanulids</taxon>
        <taxon>Asterales</taxon>
        <taxon>Asteraceae</taxon>
        <taxon>Carduoideae</taxon>
        <taxon>Cardueae</taxon>
        <taxon>Arctiinae</taxon>
        <taxon>Arctium</taxon>
    </lineage>
</organism>
<reference evidence="1 2" key="2">
    <citation type="journal article" date="2022" name="Mol. Ecol. Resour.">
        <title>The genomes of chicory, endive, great burdock and yacon provide insights into Asteraceae paleo-polyploidization history and plant inulin production.</title>
        <authorList>
            <person name="Fan W."/>
            <person name="Wang S."/>
            <person name="Wang H."/>
            <person name="Wang A."/>
            <person name="Jiang F."/>
            <person name="Liu H."/>
            <person name="Zhao H."/>
            <person name="Xu D."/>
            <person name="Zhang Y."/>
        </authorList>
    </citation>
    <scope>NUCLEOTIDE SEQUENCE [LARGE SCALE GENOMIC DNA]</scope>
    <source>
        <strain evidence="2">cv. Niubang</strain>
    </source>
</reference>
<proteinExistence type="predicted"/>
<comment type="caution">
    <text evidence="1">The sequence shown here is derived from an EMBL/GenBank/DDBJ whole genome shotgun (WGS) entry which is preliminary data.</text>
</comment>
<dbReference type="EMBL" id="CM042051">
    <property type="protein sequence ID" value="KAI3729852.1"/>
    <property type="molecule type" value="Genomic_DNA"/>
</dbReference>
<accession>A0ACB9C6Q1</accession>
<name>A0ACB9C6Q1_ARCLA</name>
<evidence type="ECO:0000313" key="2">
    <source>
        <dbReference type="Proteomes" id="UP001055879"/>
    </source>
</evidence>